<dbReference type="RefSeq" id="WP_344032522.1">
    <property type="nucleotide sequence ID" value="NZ_BAAAOB010000003.1"/>
</dbReference>
<accession>A0ABN2LMT1</accession>
<evidence type="ECO:0008006" key="3">
    <source>
        <dbReference type="Google" id="ProtNLM"/>
    </source>
</evidence>
<dbReference type="EMBL" id="BAAAOB010000003">
    <property type="protein sequence ID" value="GAA1794100.1"/>
    <property type="molecule type" value="Genomic_DNA"/>
</dbReference>
<reference evidence="1 2" key="1">
    <citation type="journal article" date="2019" name="Int. J. Syst. Evol. Microbiol.">
        <title>The Global Catalogue of Microorganisms (GCM) 10K type strain sequencing project: providing services to taxonomists for standard genome sequencing and annotation.</title>
        <authorList>
            <consortium name="The Broad Institute Genomics Platform"/>
            <consortium name="The Broad Institute Genome Sequencing Center for Infectious Disease"/>
            <person name="Wu L."/>
            <person name="Ma J."/>
        </authorList>
    </citation>
    <scope>NUCLEOTIDE SEQUENCE [LARGE SCALE GENOMIC DNA]</scope>
    <source>
        <strain evidence="1 2">JCM 14736</strain>
    </source>
</reference>
<protein>
    <recommendedName>
        <fullName evidence="3">DUF4192 family protein</fullName>
    </recommendedName>
</protein>
<dbReference type="Pfam" id="PF13830">
    <property type="entry name" value="DUF4192"/>
    <property type="match status" value="1"/>
</dbReference>
<comment type="caution">
    <text evidence="1">The sequence shown here is derived from an EMBL/GenBank/DDBJ whole genome shotgun (WGS) entry which is preliminary data.</text>
</comment>
<proteinExistence type="predicted"/>
<organism evidence="1 2">
    <name type="scientific">Leucobacter iarius</name>
    <dbReference type="NCBI Taxonomy" id="333963"/>
    <lineage>
        <taxon>Bacteria</taxon>
        <taxon>Bacillati</taxon>
        <taxon>Actinomycetota</taxon>
        <taxon>Actinomycetes</taxon>
        <taxon>Micrococcales</taxon>
        <taxon>Microbacteriaceae</taxon>
        <taxon>Leucobacter</taxon>
    </lineage>
</organism>
<evidence type="ECO:0000313" key="1">
    <source>
        <dbReference type="EMBL" id="GAA1794100.1"/>
    </source>
</evidence>
<dbReference type="Proteomes" id="UP001500851">
    <property type="component" value="Unassembled WGS sequence"/>
</dbReference>
<keyword evidence="2" id="KW-1185">Reference proteome</keyword>
<dbReference type="InterPro" id="IPR025447">
    <property type="entry name" value="DUF4192"/>
</dbReference>
<gene>
    <name evidence="1" type="ORF">GCM10009768_23900</name>
</gene>
<sequence length="385" mass="41835">MHTDPTPEGPQITRCRTTADFLAALPWLVGEVPRNCLLIVDFARSRAGVAARIPLPREHTPGVATALVESVLSLLERSGSIDREPAVVIVTDQRFGLRGEAPFRTLADQLLRRLRRSGWFPRELACMAADGWIGFLERSDARAMRPLSQIEASRAALGLDPAELPSDPGALPVCRPDLAAEVTARCAELGLGAPWPPAASETWADETIELLEAAEAPGFATTAEWCARFAQAVSTPQGWFVFAMVAVSDRVLIDSVVHTYGASALAATCVDRTSAAERGGGEAVSIWNLLSDIVSTPRMRTRLRAVLPILSDATSQLPAEWRAGPLSLIGWFWWLCGMPSVAERRIDEALELDPEHALVRLAQRFLTLDPVAEWAVRSRPSRIAA</sequence>
<evidence type="ECO:0000313" key="2">
    <source>
        <dbReference type="Proteomes" id="UP001500851"/>
    </source>
</evidence>
<name>A0ABN2LMT1_9MICO</name>